<protein>
    <recommendedName>
        <fullName evidence="5">CARDB domain-containing protein</fullName>
    </recommendedName>
</protein>
<name>A0A2V2NF00_9EURY</name>
<dbReference type="EMBL" id="QGMY01000002">
    <property type="protein sequence ID" value="PWR73893.1"/>
    <property type="molecule type" value="Genomic_DNA"/>
</dbReference>
<accession>A0A2V2NF00</accession>
<dbReference type="PANTHER" id="PTHR35902">
    <property type="entry name" value="S-LAYER DOMAIN-LIKE PROTEIN-RELATED"/>
    <property type="match status" value="1"/>
</dbReference>
<organism evidence="3 4">
    <name type="scientific">Methanospirillum lacunae</name>
    <dbReference type="NCBI Taxonomy" id="668570"/>
    <lineage>
        <taxon>Archaea</taxon>
        <taxon>Methanobacteriati</taxon>
        <taxon>Methanobacteriota</taxon>
        <taxon>Stenosarchaea group</taxon>
        <taxon>Methanomicrobia</taxon>
        <taxon>Methanomicrobiales</taxon>
        <taxon>Methanospirillaceae</taxon>
        <taxon>Methanospirillum</taxon>
    </lineage>
</organism>
<feature type="region of interest" description="Disordered" evidence="1">
    <location>
        <begin position="375"/>
        <end position="431"/>
    </location>
</feature>
<feature type="compositionally biased region" description="Gly residues" evidence="1">
    <location>
        <begin position="389"/>
        <end position="402"/>
    </location>
</feature>
<keyword evidence="2" id="KW-1133">Transmembrane helix</keyword>
<keyword evidence="2" id="KW-0812">Transmembrane</keyword>
<sequence length="477" mass="50224">MSFGKKNQKIFRGSAVVIQRSTWVSRLSSKAVCATFGLLLILLICTPCCLAIATNETIDAAGKVTVTDAVIEPSVLMTGDVGLLTVTVENTGTSNVVISDARLISKELTVLNPETYQSTRTIGAGTKMQFSFSIVANQPENIYYPAFYLNYQDAGSLRYNIPVRVETPELQLFVSGIPQNYAKGVKSSITLHVGNAKSVNMTGISIIPSGDGIQCNQTSFFIGDLYPHSEKSVIFDVTPSETANLNFNVTYSCGMNSHQTSYSVPITLGTDKLAAEPLINNIEVGTESGQTTLSGDVSNAGISDAYGVVVSLESAVGENGNPNEKYAIGTITAGDYESFDLKIPSGLKTVPVVIQYKDSSGNQFSKPLTLDMEKISGGTQGSTINGAGMPQGGAPPGAGGMPSGVSSGSSSSSRSGSSSSSRTGVNPMNPLSGMGQGMSGVPVMEILYGIIILIIVIVIWVLWKRKMKGRKISINAK</sequence>
<evidence type="ECO:0000313" key="3">
    <source>
        <dbReference type="EMBL" id="PWR73893.1"/>
    </source>
</evidence>
<feature type="transmembrane region" description="Helical" evidence="2">
    <location>
        <begin position="446"/>
        <end position="463"/>
    </location>
</feature>
<dbReference type="Proteomes" id="UP000245657">
    <property type="component" value="Unassembled WGS sequence"/>
</dbReference>
<proteinExistence type="predicted"/>
<evidence type="ECO:0000256" key="1">
    <source>
        <dbReference type="SAM" id="MobiDB-lite"/>
    </source>
</evidence>
<dbReference type="AlphaFoldDB" id="A0A2V2NF00"/>
<evidence type="ECO:0000313" key="4">
    <source>
        <dbReference type="Proteomes" id="UP000245657"/>
    </source>
</evidence>
<keyword evidence="2" id="KW-0472">Membrane</keyword>
<gene>
    <name evidence="3" type="ORF">DK846_01635</name>
</gene>
<keyword evidence="4" id="KW-1185">Reference proteome</keyword>
<evidence type="ECO:0000256" key="2">
    <source>
        <dbReference type="SAM" id="Phobius"/>
    </source>
</evidence>
<comment type="caution">
    <text evidence="3">The sequence shown here is derived from an EMBL/GenBank/DDBJ whole genome shotgun (WGS) entry which is preliminary data.</text>
</comment>
<evidence type="ECO:0008006" key="5">
    <source>
        <dbReference type="Google" id="ProtNLM"/>
    </source>
</evidence>
<reference evidence="3 4" key="1">
    <citation type="submission" date="2018-05" db="EMBL/GenBank/DDBJ databases">
        <title>Draft genome of Methanospirillum lacunae Ki8-1.</title>
        <authorList>
            <person name="Dueholm M.S."/>
            <person name="Nielsen P.H."/>
            <person name="Bakmann L.F."/>
            <person name="Otzen D.E."/>
        </authorList>
    </citation>
    <scope>NUCLEOTIDE SEQUENCE [LARGE SCALE GENOMIC DNA]</scope>
    <source>
        <strain evidence="3 4">Ki8-1</strain>
    </source>
</reference>
<feature type="compositionally biased region" description="Low complexity" evidence="1">
    <location>
        <begin position="403"/>
        <end position="421"/>
    </location>
</feature>